<evidence type="ECO:0000256" key="2">
    <source>
        <dbReference type="ARBA" id="ARBA00023125"/>
    </source>
</evidence>
<dbReference type="InterPro" id="IPR023187">
    <property type="entry name" value="Tscrpt_reg_MarR-type_CS"/>
</dbReference>
<protein>
    <submittedName>
        <fullName evidence="5">MarR family transcriptional regulator</fullName>
    </submittedName>
</protein>
<keyword evidence="3" id="KW-0804">Transcription</keyword>
<keyword evidence="2" id="KW-0238">DNA-binding</keyword>
<dbReference type="RefSeq" id="WP_251261723.1">
    <property type="nucleotide sequence ID" value="NZ_JAMQGP010000004.1"/>
</dbReference>
<dbReference type="PRINTS" id="PR00598">
    <property type="entry name" value="HTHMARR"/>
</dbReference>
<dbReference type="GO" id="GO:0006950">
    <property type="term" value="P:response to stress"/>
    <property type="evidence" value="ECO:0007669"/>
    <property type="project" value="TreeGrafter"/>
</dbReference>
<evidence type="ECO:0000259" key="4">
    <source>
        <dbReference type="PROSITE" id="PS50995"/>
    </source>
</evidence>
<gene>
    <name evidence="5" type="ORF">NAF29_11570</name>
</gene>
<dbReference type="PANTHER" id="PTHR33164">
    <property type="entry name" value="TRANSCRIPTIONAL REGULATOR, MARR FAMILY"/>
    <property type="match status" value="1"/>
</dbReference>
<organism evidence="5 6">
    <name type="scientific">Echinimonas agarilytica</name>
    <dbReference type="NCBI Taxonomy" id="1215918"/>
    <lineage>
        <taxon>Bacteria</taxon>
        <taxon>Pseudomonadati</taxon>
        <taxon>Pseudomonadota</taxon>
        <taxon>Gammaproteobacteria</taxon>
        <taxon>Alteromonadales</taxon>
        <taxon>Echinimonadaceae</taxon>
        <taxon>Echinimonas</taxon>
    </lineage>
</organism>
<dbReference type="InterPro" id="IPR039422">
    <property type="entry name" value="MarR/SlyA-like"/>
</dbReference>
<dbReference type="EMBL" id="JAMQGP010000004">
    <property type="protein sequence ID" value="MCM2680305.1"/>
    <property type="molecule type" value="Genomic_DNA"/>
</dbReference>
<dbReference type="PROSITE" id="PS01117">
    <property type="entry name" value="HTH_MARR_1"/>
    <property type="match status" value="1"/>
</dbReference>
<dbReference type="Proteomes" id="UP001165393">
    <property type="component" value="Unassembled WGS sequence"/>
</dbReference>
<dbReference type="InterPro" id="IPR000835">
    <property type="entry name" value="HTH_MarR-typ"/>
</dbReference>
<comment type="caution">
    <text evidence="5">The sequence shown here is derived from an EMBL/GenBank/DDBJ whole genome shotgun (WGS) entry which is preliminary data.</text>
</comment>
<proteinExistence type="predicted"/>
<evidence type="ECO:0000256" key="3">
    <source>
        <dbReference type="ARBA" id="ARBA00023163"/>
    </source>
</evidence>
<dbReference type="SUPFAM" id="SSF46785">
    <property type="entry name" value="Winged helix' DNA-binding domain"/>
    <property type="match status" value="1"/>
</dbReference>
<dbReference type="PROSITE" id="PS50995">
    <property type="entry name" value="HTH_MARR_2"/>
    <property type="match status" value="1"/>
</dbReference>
<name>A0AA42B7L6_9GAMM</name>
<accession>A0AA42B7L6</accession>
<dbReference type="AlphaFoldDB" id="A0AA42B7L6"/>
<evidence type="ECO:0000256" key="1">
    <source>
        <dbReference type="ARBA" id="ARBA00023015"/>
    </source>
</evidence>
<dbReference type="GO" id="GO:0003700">
    <property type="term" value="F:DNA-binding transcription factor activity"/>
    <property type="evidence" value="ECO:0007669"/>
    <property type="project" value="InterPro"/>
</dbReference>
<dbReference type="InterPro" id="IPR036388">
    <property type="entry name" value="WH-like_DNA-bd_sf"/>
</dbReference>
<evidence type="ECO:0000313" key="6">
    <source>
        <dbReference type="Proteomes" id="UP001165393"/>
    </source>
</evidence>
<feature type="domain" description="HTH marR-type" evidence="4">
    <location>
        <begin position="7"/>
        <end position="137"/>
    </location>
</feature>
<keyword evidence="1" id="KW-0805">Transcription regulation</keyword>
<sequence>MSQLRSLDDVFFLVHTLKRQMHERVEQLGLNITPMHVRVMKVIQRKSPCTAVDVAQFLHRDKGQITRLLNALLELELVQKVPNPEDKRSQCLLITDKGERIFKHVATIDTQVLDKMTQNITPEEIAEFQRIASRMAENLAE</sequence>
<dbReference type="Gene3D" id="1.10.10.10">
    <property type="entry name" value="Winged helix-like DNA-binding domain superfamily/Winged helix DNA-binding domain"/>
    <property type="match status" value="1"/>
</dbReference>
<dbReference type="Pfam" id="PF12802">
    <property type="entry name" value="MarR_2"/>
    <property type="match status" value="1"/>
</dbReference>
<dbReference type="SMART" id="SM00347">
    <property type="entry name" value="HTH_MARR"/>
    <property type="match status" value="1"/>
</dbReference>
<dbReference type="PANTHER" id="PTHR33164:SF43">
    <property type="entry name" value="HTH-TYPE TRANSCRIPTIONAL REPRESSOR YETL"/>
    <property type="match status" value="1"/>
</dbReference>
<keyword evidence="6" id="KW-1185">Reference proteome</keyword>
<dbReference type="InterPro" id="IPR036390">
    <property type="entry name" value="WH_DNA-bd_sf"/>
</dbReference>
<reference evidence="5 6" key="1">
    <citation type="journal article" date="2013" name="Antonie Van Leeuwenhoek">
        <title>Echinimonas agarilytica gen. nov., sp. nov., a new gammaproteobacterium isolated from the sea urchin Strongylocentrotus intermedius.</title>
        <authorList>
            <person name="Nedashkovskaya O.I."/>
            <person name="Stenkova A.M."/>
            <person name="Zhukova N.V."/>
            <person name="Van Trappen S."/>
            <person name="Lee J.S."/>
            <person name="Kim S.B."/>
        </authorList>
    </citation>
    <scope>NUCLEOTIDE SEQUENCE [LARGE SCALE GENOMIC DNA]</scope>
    <source>
        <strain evidence="5 6">KMM 6351</strain>
    </source>
</reference>
<dbReference type="GO" id="GO:0003677">
    <property type="term" value="F:DNA binding"/>
    <property type="evidence" value="ECO:0007669"/>
    <property type="project" value="UniProtKB-KW"/>
</dbReference>
<evidence type="ECO:0000313" key="5">
    <source>
        <dbReference type="EMBL" id="MCM2680305.1"/>
    </source>
</evidence>